<evidence type="ECO:0000313" key="2">
    <source>
        <dbReference type="Proteomes" id="UP000821865"/>
    </source>
</evidence>
<evidence type="ECO:0000313" key="1">
    <source>
        <dbReference type="EMBL" id="KAH7950232.1"/>
    </source>
</evidence>
<dbReference type="EMBL" id="CM023474">
    <property type="protein sequence ID" value="KAH7950232.1"/>
    <property type="molecule type" value="Genomic_DNA"/>
</dbReference>
<reference evidence="1" key="1">
    <citation type="submission" date="2020-05" db="EMBL/GenBank/DDBJ databases">
        <title>Large-scale comparative analyses of tick genomes elucidate their genetic diversity and vector capacities.</title>
        <authorList>
            <person name="Jia N."/>
            <person name="Wang J."/>
            <person name="Shi W."/>
            <person name="Du L."/>
            <person name="Sun Y."/>
            <person name="Zhan W."/>
            <person name="Jiang J."/>
            <person name="Wang Q."/>
            <person name="Zhang B."/>
            <person name="Ji P."/>
            <person name="Sakyi L.B."/>
            <person name="Cui X."/>
            <person name="Yuan T."/>
            <person name="Jiang B."/>
            <person name="Yang W."/>
            <person name="Lam T.T.-Y."/>
            <person name="Chang Q."/>
            <person name="Ding S."/>
            <person name="Wang X."/>
            <person name="Zhu J."/>
            <person name="Ruan X."/>
            <person name="Zhao L."/>
            <person name="Wei J."/>
            <person name="Que T."/>
            <person name="Du C."/>
            <person name="Cheng J."/>
            <person name="Dai P."/>
            <person name="Han X."/>
            <person name="Huang E."/>
            <person name="Gao Y."/>
            <person name="Liu J."/>
            <person name="Shao H."/>
            <person name="Ye R."/>
            <person name="Li L."/>
            <person name="Wei W."/>
            <person name="Wang X."/>
            <person name="Wang C."/>
            <person name="Yang T."/>
            <person name="Huo Q."/>
            <person name="Li W."/>
            <person name="Guo W."/>
            <person name="Chen H."/>
            <person name="Zhou L."/>
            <person name="Ni X."/>
            <person name="Tian J."/>
            <person name="Zhou Y."/>
            <person name="Sheng Y."/>
            <person name="Liu T."/>
            <person name="Pan Y."/>
            <person name="Xia L."/>
            <person name="Li J."/>
            <person name="Zhao F."/>
            <person name="Cao W."/>
        </authorList>
    </citation>
    <scope>NUCLEOTIDE SEQUENCE</scope>
    <source>
        <strain evidence="1">Dsil-2018</strain>
    </source>
</reference>
<keyword evidence="2" id="KW-1185">Reference proteome</keyword>
<organism evidence="1 2">
    <name type="scientific">Dermacentor silvarum</name>
    <name type="common">Tick</name>
    <dbReference type="NCBI Taxonomy" id="543639"/>
    <lineage>
        <taxon>Eukaryota</taxon>
        <taxon>Metazoa</taxon>
        <taxon>Ecdysozoa</taxon>
        <taxon>Arthropoda</taxon>
        <taxon>Chelicerata</taxon>
        <taxon>Arachnida</taxon>
        <taxon>Acari</taxon>
        <taxon>Parasitiformes</taxon>
        <taxon>Ixodida</taxon>
        <taxon>Ixodoidea</taxon>
        <taxon>Ixodidae</taxon>
        <taxon>Rhipicephalinae</taxon>
        <taxon>Dermacentor</taxon>
    </lineage>
</organism>
<name>A0ACB8CT81_DERSI</name>
<dbReference type="Proteomes" id="UP000821865">
    <property type="component" value="Chromosome 5"/>
</dbReference>
<protein>
    <submittedName>
        <fullName evidence="1">Uncharacterized protein</fullName>
    </submittedName>
</protein>
<comment type="caution">
    <text evidence="1">The sequence shown here is derived from an EMBL/GenBank/DDBJ whole genome shotgun (WGS) entry which is preliminary data.</text>
</comment>
<accession>A0ACB8CT81</accession>
<proteinExistence type="predicted"/>
<gene>
    <name evidence="1" type="ORF">HPB49_021390</name>
</gene>
<sequence>METGTIAPTLHFENPDPDMPSLHDGRVEVVAKLTPFDGGMVGLSSQGIGGANAHAILESNSSPHVDSLPRLKPELPRLVVMAGRSSDSLMRTLDRVEAESPYPDSGYALLNRVGQPNMKLFPYRGFAIVPMDNSNRTVVKVAERAPSERPPLWFIFTGIGCQWNGMARQMMHFEVFAESIRKSHALLQEQFGIDLIDLVTSDEPRCKTISGSIVSIVSCQIALVDVLQALGIQPDGMVGHSAGEIGCAYADGCLTTEQVLLSSYWRGRCIELGYTFDGAMAAVGKYC</sequence>